<feature type="region of interest" description="Disordered" evidence="1">
    <location>
        <begin position="96"/>
        <end position="131"/>
    </location>
</feature>
<evidence type="ECO:0000256" key="1">
    <source>
        <dbReference type="SAM" id="MobiDB-lite"/>
    </source>
</evidence>
<sequence>MSQEISQEISRDSPARAWQGREGLIPSGLCPALGDLASGEGLQGGSQWGSLGGIFEGVLQGISAGNLCRECLQGMSPGNVSRECLQAARTVWSSALGQGRPSGLRDPTGSGPARLLRSGSKQRIREQSPRADQATLLDQVKRVKEIEAIESDAFVPQTFRSSKEVKKVHFPSKRYIFLPKGAFSFQKGHFQSLSCCMILSEPGGSCTIKIFHR</sequence>
<evidence type="ECO:0000313" key="2">
    <source>
        <dbReference type="Ensembl" id="ENSZALP00000006476.1"/>
    </source>
</evidence>
<reference evidence="2" key="1">
    <citation type="submission" date="2025-08" db="UniProtKB">
        <authorList>
            <consortium name="Ensembl"/>
        </authorList>
    </citation>
    <scope>IDENTIFICATION</scope>
</reference>
<dbReference type="Proteomes" id="UP000694413">
    <property type="component" value="Unassembled WGS sequence"/>
</dbReference>
<evidence type="ECO:0000313" key="3">
    <source>
        <dbReference type="Proteomes" id="UP000694413"/>
    </source>
</evidence>
<organism evidence="2 3">
    <name type="scientific">Zonotrichia albicollis</name>
    <name type="common">White-throated sparrow</name>
    <name type="synonym">Fringilla albicollis</name>
    <dbReference type="NCBI Taxonomy" id="44394"/>
    <lineage>
        <taxon>Eukaryota</taxon>
        <taxon>Metazoa</taxon>
        <taxon>Chordata</taxon>
        <taxon>Craniata</taxon>
        <taxon>Vertebrata</taxon>
        <taxon>Euteleostomi</taxon>
        <taxon>Archelosauria</taxon>
        <taxon>Archosauria</taxon>
        <taxon>Dinosauria</taxon>
        <taxon>Saurischia</taxon>
        <taxon>Theropoda</taxon>
        <taxon>Coelurosauria</taxon>
        <taxon>Aves</taxon>
        <taxon>Neognathae</taxon>
        <taxon>Neoaves</taxon>
        <taxon>Telluraves</taxon>
        <taxon>Australaves</taxon>
        <taxon>Passeriformes</taxon>
        <taxon>Passerellidae</taxon>
        <taxon>Zonotrichia</taxon>
    </lineage>
</organism>
<keyword evidence="3" id="KW-1185">Reference proteome</keyword>
<reference evidence="2" key="2">
    <citation type="submission" date="2025-09" db="UniProtKB">
        <authorList>
            <consortium name="Ensembl"/>
        </authorList>
    </citation>
    <scope>IDENTIFICATION</scope>
</reference>
<dbReference type="AlphaFoldDB" id="A0A8D2MEQ7"/>
<dbReference type="Ensembl" id="ENSZALT00000009425.1">
    <property type="protein sequence ID" value="ENSZALP00000006476.1"/>
    <property type="gene ID" value="ENSZALG00000005888.1"/>
</dbReference>
<protein>
    <submittedName>
        <fullName evidence="2">Uncharacterized protein</fullName>
    </submittedName>
</protein>
<name>A0A8D2MEQ7_ZONAL</name>
<accession>A0A8D2MEQ7</accession>
<proteinExistence type="predicted"/>